<sequence>MRKIKLGQKQLLHHVYSLIYVLTETSLSQENKTMPTATCLVPCSPFAPSVRTERPKQCLGAKTRSEKYNYNTFENPRMPPRKRLKSQKQGLNRPIAEPGIICIECLGKGERENAPQGTRSSSSSSSPCHGHHAGQSRLPPVNTIPVCRNLRGYQNPTPIHAEQHGPVVIIIIISG</sequence>
<proteinExistence type="predicted"/>
<dbReference type="AlphaFoldDB" id="A0AAI9ZVT6"/>
<dbReference type="GeneID" id="85467363"/>
<comment type="caution">
    <text evidence="2">The sequence shown here is derived from an EMBL/GenBank/DDBJ whole genome shotgun (WGS) entry which is preliminary data.</text>
</comment>
<evidence type="ECO:0000313" key="3">
    <source>
        <dbReference type="Proteomes" id="UP001243989"/>
    </source>
</evidence>
<dbReference type="RefSeq" id="XP_060447746.1">
    <property type="nucleotide sequence ID" value="XM_060582501.1"/>
</dbReference>
<feature type="region of interest" description="Disordered" evidence="1">
    <location>
        <begin position="112"/>
        <end position="141"/>
    </location>
</feature>
<name>A0AAI9ZVT6_9PEZI</name>
<evidence type="ECO:0000313" key="2">
    <source>
        <dbReference type="EMBL" id="KAK1639139.1"/>
    </source>
</evidence>
<dbReference type="EMBL" id="JAHMHQ010000006">
    <property type="protein sequence ID" value="KAK1639139.1"/>
    <property type="molecule type" value="Genomic_DNA"/>
</dbReference>
<dbReference type="Proteomes" id="UP001243989">
    <property type="component" value="Unassembled WGS sequence"/>
</dbReference>
<evidence type="ECO:0000256" key="1">
    <source>
        <dbReference type="SAM" id="MobiDB-lite"/>
    </source>
</evidence>
<protein>
    <submittedName>
        <fullName evidence="2">Uncharacterized protein</fullName>
    </submittedName>
</protein>
<keyword evidence="3" id="KW-1185">Reference proteome</keyword>
<accession>A0AAI9ZVT6</accession>
<gene>
    <name evidence="2" type="ORF">BDP81DRAFT_197630</name>
</gene>
<organism evidence="2 3">
    <name type="scientific">Colletotrichum phormii</name>
    <dbReference type="NCBI Taxonomy" id="359342"/>
    <lineage>
        <taxon>Eukaryota</taxon>
        <taxon>Fungi</taxon>
        <taxon>Dikarya</taxon>
        <taxon>Ascomycota</taxon>
        <taxon>Pezizomycotina</taxon>
        <taxon>Sordariomycetes</taxon>
        <taxon>Hypocreomycetidae</taxon>
        <taxon>Glomerellales</taxon>
        <taxon>Glomerellaceae</taxon>
        <taxon>Colletotrichum</taxon>
        <taxon>Colletotrichum acutatum species complex</taxon>
    </lineage>
</organism>
<reference evidence="2" key="1">
    <citation type="submission" date="2021-06" db="EMBL/GenBank/DDBJ databases">
        <title>Comparative genomics, transcriptomics and evolutionary studies reveal genomic signatures of adaptation to plant cell wall in hemibiotrophic fungi.</title>
        <authorList>
            <consortium name="DOE Joint Genome Institute"/>
            <person name="Baroncelli R."/>
            <person name="Diaz J.F."/>
            <person name="Benocci T."/>
            <person name="Peng M."/>
            <person name="Battaglia E."/>
            <person name="Haridas S."/>
            <person name="Andreopoulos W."/>
            <person name="Labutti K."/>
            <person name="Pangilinan J."/>
            <person name="Floch G.L."/>
            <person name="Makela M.R."/>
            <person name="Henrissat B."/>
            <person name="Grigoriev I.V."/>
            <person name="Crouch J.A."/>
            <person name="De Vries R.P."/>
            <person name="Sukno S.A."/>
            <person name="Thon M.R."/>
        </authorList>
    </citation>
    <scope>NUCLEOTIDE SEQUENCE</scope>
    <source>
        <strain evidence="2">CBS 102054</strain>
    </source>
</reference>